<accession>A0ABY4ZX80</accession>
<dbReference type="InterPro" id="IPR048527">
    <property type="entry name" value="Sde182_C"/>
</dbReference>
<dbReference type="InterPro" id="IPR036452">
    <property type="entry name" value="Ribo_hydro-like"/>
</dbReference>
<evidence type="ECO:0000256" key="1">
    <source>
        <dbReference type="SAM" id="SignalP"/>
    </source>
</evidence>
<dbReference type="EMBL" id="CP096040">
    <property type="protein sequence ID" value="USQ97350.1"/>
    <property type="molecule type" value="Genomic_DNA"/>
</dbReference>
<name>A0ABY4ZX80_9CAUL</name>
<keyword evidence="1" id="KW-0732">Signal</keyword>
<dbReference type="Gene3D" id="2.60.40.10">
    <property type="entry name" value="Immunoglobulins"/>
    <property type="match status" value="1"/>
</dbReference>
<dbReference type="Gene3D" id="3.90.245.10">
    <property type="entry name" value="Ribonucleoside hydrolase-like"/>
    <property type="match status" value="1"/>
</dbReference>
<sequence>MTSWSRSWRAALCGLSVLCAASAAQAQAPSKPRAIVLSDIGNEPDDSESLVRLLLYANELDLEGLVATTSTWQRDRVQPQLMRERIAAYGQVLPNLRRQADGYPDAERLAGLVRSGRATYGMSGVGEGKDNEASRLIIERVDAPDPRPVYVSVWGGAADLAQALWTVRATRSPQQLAAFVAKLRVYSISDQDDAGAWIRQNFPGVFWIASVHAWSQYGLAAWTGISADVLRPANWPAAEKVTNAWLETNIRRGPLGQLYPPHKFIMEGDTPAFLWLIPNGLNDPSHPEYGGWGGRYAPTYEGGVQYGDTQDMVVGSDGARILSNQATIFRWRDAFQNDFAARIGWTLTPDRAKANHPPKLVLNGVAGGEVVTSEAKAGQTVTLDAKGTSDPDGDALTYRWWQYAEPTAKPGVNPPRLELADADKPQARFVAPAVTAPTTYHVVLEVRDAGVPALTRYRRLLVNVTP</sequence>
<keyword evidence="5" id="KW-1185">Reference proteome</keyword>
<feature type="signal peptide" evidence="1">
    <location>
        <begin position="1"/>
        <end position="26"/>
    </location>
</feature>
<dbReference type="SUPFAM" id="SSF53590">
    <property type="entry name" value="Nucleoside hydrolase"/>
    <property type="match status" value="1"/>
</dbReference>
<evidence type="ECO:0000313" key="4">
    <source>
        <dbReference type="EMBL" id="USQ97350.1"/>
    </source>
</evidence>
<dbReference type="Pfam" id="PF07632">
    <property type="entry name" value="Sde182_NH-like"/>
    <property type="match status" value="1"/>
</dbReference>
<feature type="chain" id="PRO_5046604184" evidence="1">
    <location>
        <begin position="27"/>
        <end position="466"/>
    </location>
</feature>
<feature type="domain" description="Cellulose-binding Sde182 C-terminal" evidence="3">
    <location>
        <begin position="380"/>
        <end position="464"/>
    </location>
</feature>
<reference evidence="4 5" key="1">
    <citation type="submission" date="2022-04" db="EMBL/GenBank/DDBJ databases">
        <title>Genome sequence of soybean root-associated Caulobacter segnis RL271.</title>
        <authorList>
            <person name="Longley R."/>
            <person name="Bonito G."/>
            <person name="Trigodet F."/>
            <person name="Crosson S."/>
            <person name="Fiebig A."/>
        </authorList>
    </citation>
    <scope>NUCLEOTIDE SEQUENCE [LARGE SCALE GENOMIC DNA]</scope>
    <source>
        <strain evidence="4 5">RL271</strain>
    </source>
</reference>
<evidence type="ECO:0000259" key="2">
    <source>
        <dbReference type="Pfam" id="PF07632"/>
    </source>
</evidence>
<dbReference type="InterPro" id="IPR011483">
    <property type="entry name" value="Sde182_NH-like"/>
</dbReference>
<organism evidence="4 5">
    <name type="scientific">Caulobacter segnis</name>
    <dbReference type="NCBI Taxonomy" id="88688"/>
    <lineage>
        <taxon>Bacteria</taxon>
        <taxon>Pseudomonadati</taxon>
        <taxon>Pseudomonadota</taxon>
        <taxon>Alphaproteobacteria</taxon>
        <taxon>Caulobacterales</taxon>
        <taxon>Caulobacteraceae</taxon>
        <taxon>Caulobacter</taxon>
    </lineage>
</organism>
<evidence type="ECO:0000259" key="3">
    <source>
        <dbReference type="Pfam" id="PF21027"/>
    </source>
</evidence>
<protein>
    <submittedName>
        <fullName evidence="4">DUF1593 domain-containing protein</fullName>
    </submittedName>
</protein>
<feature type="domain" description="Cellulose-binding Sde182 nucleoside hydrolase-like" evidence="2">
    <location>
        <begin position="33"/>
        <end position="296"/>
    </location>
</feature>
<dbReference type="Proteomes" id="UP001057520">
    <property type="component" value="Chromosome"/>
</dbReference>
<dbReference type="InterPro" id="IPR013783">
    <property type="entry name" value="Ig-like_fold"/>
</dbReference>
<evidence type="ECO:0000313" key="5">
    <source>
        <dbReference type="Proteomes" id="UP001057520"/>
    </source>
</evidence>
<gene>
    <name evidence="4" type="ORF">MZV50_07370</name>
</gene>
<proteinExistence type="predicted"/>
<dbReference type="Pfam" id="PF21027">
    <property type="entry name" value="Sde0182_C"/>
    <property type="match status" value="1"/>
</dbReference>